<sequence length="922" mass="97694">MDKQWFPTAGILLAASLVLSASVLPLPSAQQGSSKKPSLPPGILRGTIGGVLSLDAARGQEAPEAVLLKSPLQSAPLGSTGASGRATTAPSSSVLTKSMTPRPPELQPESPVAGPAEAALAPGSLEMAAILLSSASPVRGSGQKCSKSSGLCVTVPAPASATLKTVTPRQTWQPAGAPFAPTSLASMSGPAHWLWYVLGRHPSNASTSVWFAMRPGHFRPETSTPLTLAPRSLGSPDRLPFASTANIPTVTEPLPSEAPGTSWLDRTSGALIVDSRSSTDADTSSPGPGPSGATVLLLPSAKPPPQLSSTFSSPHPPPPISLSLSLSPPPPISPSPGLTPNSSVTPGARGPLSPAMSAFAPSTEDLPLNTSSFAPALPLLMVPQPATLQGMAQPVPASPAHTAILSLQHSSSLPLSPPSFGSPRVPRSSDPTQSSALPYPGQDIFFQDSVYSTPGLGHVTHSVTFQIISEAFSATLQSPAPLKRWLLSEHIRHQLQPMYQEAFPNFKGVGVLVFGPGSATVNASLVFGGQPGPSARNILWILYRKVKASRWMLGSLTLAENSLASDGSSLTDLALETIRICFTSMRPFLPQTFLPGSEPFVLLEKQILQLVTPLVSEFYKMHPQEGPLILFSNVNQWVSVYMEYKFHNPIPTHLRGLADYLAHSIRESTLQKSSITANGEKADLALYEMWLLIPGQPFTKALEDKTSPDFQEHQQQLTTLLTMVLRPLQNFAQVVVEEVWPEPLTAKVGATFFGAMPAKALIQERVRQALSFLREAEGLWVEMFIPELSTPSSSASSQPGAHVPSYAFLNLNLLLATLILVLGQAPARPPSQKGVGKDLKLDYTAILSQDLSSTWLRQLTRGNLPPDSWDINSGLEATLGTLVPGLELDPPERKETQLGWDTDLPDISGAWGLAATENTEGP</sequence>
<accession>A0A8B7VIM2</accession>
<organism evidence="2">
    <name type="scientific">Castor canadensis</name>
    <name type="common">American beaver</name>
    <dbReference type="NCBI Taxonomy" id="51338"/>
    <lineage>
        <taxon>Eukaryota</taxon>
        <taxon>Metazoa</taxon>
        <taxon>Chordata</taxon>
        <taxon>Craniata</taxon>
        <taxon>Vertebrata</taxon>
        <taxon>Euteleostomi</taxon>
        <taxon>Mammalia</taxon>
        <taxon>Eutheria</taxon>
        <taxon>Euarchontoglires</taxon>
        <taxon>Glires</taxon>
        <taxon>Rodentia</taxon>
        <taxon>Castorimorpha</taxon>
        <taxon>Castoridae</taxon>
        <taxon>Castor</taxon>
    </lineage>
</organism>
<dbReference type="RefSeq" id="XP_020031478.1">
    <property type="nucleotide sequence ID" value="XM_020175889.1"/>
</dbReference>
<dbReference type="PROSITE" id="PS50024">
    <property type="entry name" value="SEA"/>
    <property type="match status" value="1"/>
</dbReference>
<name>A0A8B7VIM2_CASCN</name>
<dbReference type="OrthoDB" id="10070537at2759"/>
<evidence type="ECO:0000313" key="2">
    <source>
        <dbReference type="RefSeq" id="XP_020031478.1"/>
    </source>
</evidence>
<reference evidence="2" key="1">
    <citation type="submission" date="2025-08" db="UniProtKB">
        <authorList>
            <consortium name="RefSeq"/>
        </authorList>
    </citation>
    <scope>IDENTIFICATION</scope>
    <source>
        <tissue evidence="2">Leukocyte</tissue>
    </source>
</reference>
<protein>
    <submittedName>
        <fullName evidence="2">Taste receptor cell protein 1-like</fullName>
    </submittedName>
</protein>
<dbReference type="Proteomes" id="UP001732720">
    <property type="component" value="Chromosome 19"/>
</dbReference>
<dbReference type="Gene3D" id="3.30.70.960">
    <property type="entry name" value="SEA domain"/>
    <property type="match status" value="1"/>
</dbReference>
<dbReference type="KEGG" id="ccan:109694131"/>
<dbReference type="InterPro" id="IPR000082">
    <property type="entry name" value="SEA_dom"/>
</dbReference>
<evidence type="ECO:0000313" key="1">
    <source>
        <dbReference type="Proteomes" id="UP001732720"/>
    </source>
</evidence>
<dbReference type="AlphaFoldDB" id="A0A8B7VIM2"/>
<proteinExistence type="predicted"/>
<dbReference type="InterPro" id="IPR036364">
    <property type="entry name" value="SEA_dom_sf"/>
</dbReference>
<dbReference type="PANTHER" id="PTHR48125">
    <property type="entry name" value="LP07818P1"/>
    <property type="match status" value="1"/>
</dbReference>
<keyword evidence="1" id="KW-1185">Reference proteome</keyword>
<dbReference type="GeneID" id="109694131"/>
<dbReference type="SUPFAM" id="SSF82671">
    <property type="entry name" value="SEA domain"/>
    <property type="match status" value="1"/>
</dbReference>
<gene>
    <name evidence="2" type="primary">LOC109694131</name>
</gene>
<dbReference type="PANTHER" id="PTHR48125:SF12">
    <property type="entry name" value="AT HOOK TRANSCRIPTION FACTOR FAMILY-RELATED"/>
    <property type="match status" value="1"/>
</dbReference>